<sequence>MFLRCSQPTSHQNKKRWRMEQTLEEILLEIAQLTQEVVVLGIECQRGCFGANCTRCNCSSGGICDDGKNGSGRCACFEDMTGMRCEECSAGYFGLLDTTAQNIQTAPGLLSAEMGEVEVESGEWRVSIPITAQIVFK</sequence>
<dbReference type="CDD" id="cd00055">
    <property type="entry name" value="EGF_Lam"/>
    <property type="match status" value="1"/>
</dbReference>
<keyword evidence="1" id="KW-1015">Disulfide bond</keyword>
<feature type="disulfide bond" evidence="1">
    <location>
        <begin position="76"/>
        <end position="85"/>
    </location>
</feature>
<accession>A0A7S3GAP8</accession>
<evidence type="ECO:0000256" key="1">
    <source>
        <dbReference type="PROSITE-ProRule" id="PRU00076"/>
    </source>
</evidence>
<comment type="caution">
    <text evidence="1">Lacks conserved residue(s) required for the propagation of feature annotation.</text>
</comment>
<dbReference type="Gene3D" id="2.10.25.10">
    <property type="entry name" value="Laminin"/>
    <property type="match status" value="1"/>
</dbReference>
<dbReference type="Pfam" id="PF00053">
    <property type="entry name" value="EGF_laminin"/>
    <property type="match status" value="1"/>
</dbReference>
<reference evidence="3" key="1">
    <citation type="submission" date="2021-01" db="EMBL/GenBank/DDBJ databases">
        <authorList>
            <person name="Corre E."/>
            <person name="Pelletier E."/>
            <person name="Niang G."/>
            <person name="Scheremetjew M."/>
            <person name="Finn R."/>
            <person name="Kale V."/>
            <person name="Holt S."/>
            <person name="Cochrane G."/>
            <person name="Meng A."/>
            <person name="Brown T."/>
            <person name="Cohen L."/>
        </authorList>
    </citation>
    <scope>NUCLEOTIDE SEQUENCE</scope>
    <source>
        <strain evidence="3">NIES-2562</strain>
    </source>
</reference>
<evidence type="ECO:0000259" key="2">
    <source>
        <dbReference type="PROSITE" id="PS50026"/>
    </source>
</evidence>
<keyword evidence="1" id="KW-0245">EGF-like domain</keyword>
<dbReference type="PROSITE" id="PS00022">
    <property type="entry name" value="EGF_1"/>
    <property type="match status" value="1"/>
</dbReference>
<dbReference type="PROSITE" id="PS50026">
    <property type="entry name" value="EGF_3"/>
    <property type="match status" value="1"/>
</dbReference>
<evidence type="ECO:0000313" key="3">
    <source>
        <dbReference type="EMBL" id="CAE0260614.1"/>
    </source>
</evidence>
<dbReference type="EMBL" id="HBIB01035276">
    <property type="protein sequence ID" value="CAE0260614.1"/>
    <property type="molecule type" value="Transcribed_RNA"/>
</dbReference>
<organism evidence="3">
    <name type="scientific">Palpitomonas bilix</name>
    <dbReference type="NCBI Taxonomy" id="652834"/>
    <lineage>
        <taxon>Eukaryota</taxon>
        <taxon>Eukaryota incertae sedis</taxon>
    </lineage>
</organism>
<name>A0A7S3GAP8_9EUKA</name>
<feature type="domain" description="EGF-like" evidence="2">
    <location>
        <begin position="49"/>
        <end position="86"/>
    </location>
</feature>
<dbReference type="InterPro" id="IPR002049">
    <property type="entry name" value="LE_dom"/>
</dbReference>
<proteinExistence type="predicted"/>
<gene>
    <name evidence="3" type="ORF">PBIL07802_LOCUS22893</name>
</gene>
<dbReference type="AlphaFoldDB" id="A0A7S3GAP8"/>
<protein>
    <recommendedName>
        <fullName evidence="2">EGF-like domain-containing protein</fullName>
    </recommendedName>
</protein>
<dbReference type="InterPro" id="IPR000742">
    <property type="entry name" value="EGF"/>
</dbReference>
<dbReference type="SMART" id="SM00180">
    <property type="entry name" value="EGF_Lam"/>
    <property type="match status" value="1"/>
</dbReference>